<name>A0A9D9NE15_9SPIO</name>
<proteinExistence type="predicted"/>
<organism evidence="1 2">
    <name type="scientific">Candidatus Ornithospirochaeta stercoravium</name>
    <dbReference type="NCBI Taxonomy" id="2840897"/>
    <lineage>
        <taxon>Bacteria</taxon>
        <taxon>Pseudomonadati</taxon>
        <taxon>Spirochaetota</taxon>
        <taxon>Spirochaetia</taxon>
        <taxon>Spirochaetales</taxon>
        <taxon>Spirochaetaceae</taxon>
        <taxon>Spirochaetaceae incertae sedis</taxon>
        <taxon>Candidatus Ornithospirochaeta</taxon>
    </lineage>
</organism>
<dbReference type="PROSITE" id="PS51257">
    <property type="entry name" value="PROKAR_LIPOPROTEIN"/>
    <property type="match status" value="1"/>
</dbReference>
<dbReference type="Proteomes" id="UP000810292">
    <property type="component" value="Unassembled WGS sequence"/>
</dbReference>
<evidence type="ECO:0000313" key="1">
    <source>
        <dbReference type="EMBL" id="MBO8469834.1"/>
    </source>
</evidence>
<gene>
    <name evidence="1" type="ORF">IAA72_08635</name>
</gene>
<comment type="caution">
    <text evidence="1">The sequence shown here is derived from an EMBL/GenBank/DDBJ whole genome shotgun (WGS) entry which is preliminary data.</text>
</comment>
<protein>
    <submittedName>
        <fullName evidence="1">Uncharacterized protein</fullName>
    </submittedName>
</protein>
<evidence type="ECO:0000313" key="2">
    <source>
        <dbReference type="Proteomes" id="UP000810292"/>
    </source>
</evidence>
<accession>A0A9D9NE15</accession>
<dbReference type="AlphaFoldDB" id="A0A9D9NE15"/>
<reference evidence="1" key="2">
    <citation type="journal article" date="2021" name="PeerJ">
        <title>Extensive microbial diversity within the chicken gut microbiome revealed by metagenomics and culture.</title>
        <authorList>
            <person name="Gilroy R."/>
            <person name="Ravi A."/>
            <person name="Getino M."/>
            <person name="Pursley I."/>
            <person name="Horton D.L."/>
            <person name="Alikhan N.F."/>
            <person name="Baker D."/>
            <person name="Gharbi K."/>
            <person name="Hall N."/>
            <person name="Watson M."/>
            <person name="Adriaenssens E.M."/>
            <person name="Foster-Nyarko E."/>
            <person name="Jarju S."/>
            <person name="Secka A."/>
            <person name="Antonio M."/>
            <person name="Oren A."/>
            <person name="Chaudhuri R.R."/>
            <person name="La Ragione R."/>
            <person name="Hildebrand F."/>
            <person name="Pallen M.J."/>
        </authorList>
    </citation>
    <scope>NUCLEOTIDE SEQUENCE</scope>
    <source>
        <strain evidence="1">14700</strain>
    </source>
</reference>
<reference evidence="1" key="1">
    <citation type="submission" date="2020-10" db="EMBL/GenBank/DDBJ databases">
        <authorList>
            <person name="Gilroy R."/>
        </authorList>
    </citation>
    <scope>NUCLEOTIDE SEQUENCE</scope>
    <source>
        <strain evidence="1">14700</strain>
    </source>
</reference>
<sequence>MNRKSVFHIAAVLILALALIVSCSGAIYVPDRLNTPAWLNGTWTGTIQGAPIEIRVDNGLLIMTMAGDEQNFTANMKNLSEFLTSFSESSSDSEYSVRYSVTYPEYGYSQRSIMTITKLTDTTANMALMNYSGEVPDATGTVSCTLTKAN</sequence>
<dbReference type="EMBL" id="JADIMF010000145">
    <property type="protein sequence ID" value="MBO8469834.1"/>
    <property type="molecule type" value="Genomic_DNA"/>
</dbReference>